<evidence type="ECO:0000313" key="3">
    <source>
        <dbReference type="EMBL" id="PPK84588.1"/>
    </source>
</evidence>
<evidence type="ECO:0000313" key="4">
    <source>
        <dbReference type="Proteomes" id="UP000237662"/>
    </source>
</evidence>
<comment type="caution">
    <text evidence="3">The sequence shown here is derived from an EMBL/GenBank/DDBJ whole genome shotgun (WGS) entry which is preliminary data.</text>
</comment>
<dbReference type="OrthoDB" id="5381604at2"/>
<sequence>MQRLLLLLCCLAAGFGLRAQTTVLSDFEGDDDLVTWEAVDGTYNGVVENPEDTTGINPSASAGSYTKSGEHAYSQFVGNFAEPLDLATQNVFTIQVYADTNTSFILKLEGAVPAENIERKQNIATANVWRTYTFDFSAAAEQFDATRVLIFFDENVETTTNTYLIDNFTVREGGPCAGTPVDPLVIDNFECQRNATYGIGYNDVEVIANPEKNGINTSDSVGRYTDQAEAYHALVIDYDEPIDLRENAQFCIKVWAPVAGELLFKLERTGGQYEEGVQITETNTWVEACVDFSGEAGEDYTRFVLFFNAGQDGTDDVYYIDDITRSEAPVAEAIEDFEDGASLNWMAGGNNGTFNGVIANPNMTGANTSENVGSYTRGSAQFAFLQAELQEALDLSTEPQMNLDVWAPEGATSVTMQLVSALDGAVSVTVPLTATQSWQTLSFNFAANAGTTDFSSIRLLFDSGTTGTGTYYFDNLFQGAGTTDECADVETDLRILDDFECQRNANYTVGAGDLSVVDNPDGEEDSGNESDRVGRFDDPVGMFSALAIGFDSAIDLSLNNQLLVDIWAPVAGDIIFKLEGGTAAPVEIRRTIPQTEAWVMYSVDLSEYEGDGYETLVMFFDGGAGSTVVNTYYVDNIRLNRPPYTTSCLSTFEDEDYTLSDWTYFANGGFEGNDFLIVENPDPSGINTSAEVGQFEEANDGLAFAGLAADLSSPVQLVNGAKTGTVKVWMSVAGEVWLKLERPRGDAPGSGDVKAQYTTPGEWQELTFDYSALPDGAMYDRVSILMNAAAVPAQAQTHYFDDLAFGGGDCANLTGIFTPVRIDALRAFPNPVTSQLTIDNPNQAVRFTLTNMLGQQVKELVAAGDGAQVYWSVDDLRPATYVLGAYDRSGRLVARSLIVKR</sequence>
<keyword evidence="4" id="KW-1185">Reference proteome</keyword>
<keyword evidence="2" id="KW-0732">Signal</keyword>
<proteinExistence type="predicted"/>
<accession>A0A2S6I0U4</accession>
<feature type="region of interest" description="Disordered" evidence="1">
    <location>
        <begin position="513"/>
        <end position="533"/>
    </location>
</feature>
<dbReference type="Proteomes" id="UP000237662">
    <property type="component" value="Unassembled WGS sequence"/>
</dbReference>
<reference evidence="3 4" key="1">
    <citation type="submission" date="2018-02" db="EMBL/GenBank/DDBJ databases">
        <title>Genomic Encyclopedia of Archaeal and Bacterial Type Strains, Phase II (KMG-II): from individual species to whole genera.</title>
        <authorList>
            <person name="Goeker M."/>
        </authorList>
    </citation>
    <scope>NUCLEOTIDE SEQUENCE [LARGE SCALE GENOMIC DNA]</scope>
    <source>
        <strain evidence="3 4">DSM 29526</strain>
    </source>
</reference>
<organism evidence="3 4">
    <name type="scientific">Neolewinella xylanilytica</name>
    <dbReference type="NCBI Taxonomy" id="1514080"/>
    <lineage>
        <taxon>Bacteria</taxon>
        <taxon>Pseudomonadati</taxon>
        <taxon>Bacteroidota</taxon>
        <taxon>Saprospiria</taxon>
        <taxon>Saprospirales</taxon>
        <taxon>Lewinellaceae</taxon>
        <taxon>Neolewinella</taxon>
    </lineage>
</organism>
<evidence type="ECO:0000256" key="2">
    <source>
        <dbReference type="SAM" id="SignalP"/>
    </source>
</evidence>
<evidence type="ECO:0008006" key="5">
    <source>
        <dbReference type="Google" id="ProtNLM"/>
    </source>
</evidence>
<feature type="signal peptide" evidence="2">
    <location>
        <begin position="1"/>
        <end position="19"/>
    </location>
</feature>
<feature type="chain" id="PRO_5015559234" description="Secreted protein (Por secretion system target)" evidence="2">
    <location>
        <begin position="20"/>
        <end position="901"/>
    </location>
</feature>
<dbReference type="Gene3D" id="2.60.120.260">
    <property type="entry name" value="Galactose-binding domain-like"/>
    <property type="match status" value="4"/>
</dbReference>
<evidence type="ECO:0000256" key="1">
    <source>
        <dbReference type="SAM" id="MobiDB-lite"/>
    </source>
</evidence>
<name>A0A2S6I0U4_9BACT</name>
<gene>
    <name evidence="3" type="ORF">CLV84_3750</name>
</gene>
<dbReference type="EMBL" id="PTJC01000007">
    <property type="protein sequence ID" value="PPK84588.1"/>
    <property type="molecule type" value="Genomic_DNA"/>
</dbReference>
<dbReference type="RefSeq" id="WP_104421311.1">
    <property type="nucleotide sequence ID" value="NZ_PTJC01000007.1"/>
</dbReference>
<protein>
    <recommendedName>
        <fullName evidence="5">Secreted protein (Por secretion system target)</fullName>
    </recommendedName>
</protein>
<dbReference type="AlphaFoldDB" id="A0A2S6I0U4"/>